<dbReference type="PANTHER" id="PTHR11014:SF63">
    <property type="entry name" value="METALLOPEPTIDASE, PUTATIVE (AFU_ORTHOLOGUE AFUA_6G09600)-RELATED"/>
    <property type="match status" value="1"/>
</dbReference>
<protein>
    <submittedName>
        <fullName evidence="2">Amidohydrolase</fullName>
    </submittedName>
</protein>
<feature type="domain" description="Peptidase M20 dimerisation" evidence="1">
    <location>
        <begin position="198"/>
        <end position="291"/>
    </location>
</feature>
<keyword evidence="2" id="KW-0378">Hydrolase</keyword>
<dbReference type="SUPFAM" id="SSF55031">
    <property type="entry name" value="Bacterial exopeptidase dimerisation domain"/>
    <property type="match status" value="1"/>
</dbReference>
<proteinExistence type="predicted"/>
<sequence>MELRSELATENYTNTKIVDQWLRELDAVLPRAVALRHEIHSNPCLSGAEEPTVELFEQWSGLKLERVAQTGGLVRIGQPTGPAIALRADLDALPVQEQTGWSWESRNPSVMHACGHDVHLGALFAVVESARGIDLPVSMVGILQPREETYPSGALDITETGRLKELEVQHVIGAHVHPQLPLGSVACDAGFINAAAGEIEIHISGAGGHGAYPHHANDVAAVTAQIALGLNEVVRRNLNPMDPAVVSIGTISVGDGAANVLPEQGRILATVRGISLENNGLLADKIRQFASSVACGLDCVAEVDYAQGEPELVNDAELAAAFGILRKEFGLEAAASMRSLGADDFSFYSRDLPSIMCFVGVGDETASSLHDPRFLPGDEAVGCVARALICGFLAAAQRMGA</sequence>
<dbReference type="AlphaFoldDB" id="A0A7T0KE07"/>
<evidence type="ECO:0000313" key="2">
    <source>
        <dbReference type="EMBL" id="QPK78779.1"/>
    </source>
</evidence>
<dbReference type="Gene3D" id="3.40.630.10">
    <property type="entry name" value="Zn peptidases"/>
    <property type="match status" value="1"/>
</dbReference>
<dbReference type="InterPro" id="IPR036264">
    <property type="entry name" value="Bact_exopeptidase_dim_dom"/>
</dbReference>
<dbReference type="Pfam" id="PF07687">
    <property type="entry name" value="M20_dimer"/>
    <property type="match status" value="1"/>
</dbReference>
<keyword evidence="3" id="KW-1185">Reference proteome</keyword>
<dbReference type="PANTHER" id="PTHR11014">
    <property type="entry name" value="PEPTIDASE M20 FAMILY MEMBER"/>
    <property type="match status" value="1"/>
</dbReference>
<dbReference type="SUPFAM" id="SSF53187">
    <property type="entry name" value="Zn-dependent exopeptidases"/>
    <property type="match status" value="1"/>
</dbReference>
<dbReference type="NCBIfam" id="TIGR01891">
    <property type="entry name" value="amidohydrolases"/>
    <property type="match status" value="1"/>
</dbReference>
<dbReference type="InterPro" id="IPR017439">
    <property type="entry name" value="Amidohydrolase"/>
</dbReference>
<gene>
    <name evidence="2" type="ORF">G7Y31_09575</name>
</gene>
<accession>A0A7T0KE07</accession>
<organism evidence="2 3">
    <name type="scientific">Corynebacterium lizhenjunii</name>
    <dbReference type="NCBI Taxonomy" id="2709394"/>
    <lineage>
        <taxon>Bacteria</taxon>
        <taxon>Bacillati</taxon>
        <taxon>Actinomycetota</taxon>
        <taxon>Actinomycetes</taxon>
        <taxon>Mycobacteriales</taxon>
        <taxon>Corynebacteriaceae</taxon>
        <taxon>Corynebacterium</taxon>
    </lineage>
</organism>
<dbReference type="InterPro" id="IPR011650">
    <property type="entry name" value="Peptidase_M20_dimer"/>
</dbReference>
<dbReference type="RefSeq" id="WP_165010077.1">
    <property type="nucleotide sequence ID" value="NZ_CP064954.1"/>
</dbReference>
<dbReference type="GO" id="GO:0016787">
    <property type="term" value="F:hydrolase activity"/>
    <property type="evidence" value="ECO:0007669"/>
    <property type="project" value="UniProtKB-KW"/>
</dbReference>
<evidence type="ECO:0000313" key="3">
    <source>
        <dbReference type="Proteomes" id="UP000594681"/>
    </source>
</evidence>
<dbReference type="KEGG" id="cliz:G7Y31_09575"/>
<dbReference type="InterPro" id="IPR002933">
    <property type="entry name" value="Peptidase_M20"/>
</dbReference>
<reference evidence="2 3" key="1">
    <citation type="submission" date="2020-11" db="EMBL/GenBank/DDBJ databases">
        <title>Corynebacterium sp. ZJ-599.</title>
        <authorList>
            <person name="Zhou J."/>
        </authorList>
    </citation>
    <scope>NUCLEOTIDE SEQUENCE [LARGE SCALE GENOMIC DNA]</scope>
    <source>
        <strain evidence="2 3">ZJ-599</strain>
    </source>
</reference>
<dbReference type="EMBL" id="CP064954">
    <property type="protein sequence ID" value="QPK78779.1"/>
    <property type="molecule type" value="Genomic_DNA"/>
</dbReference>
<dbReference type="Pfam" id="PF01546">
    <property type="entry name" value="Peptidase_M20"/>
    <property type="match status" value="1"/>
</dbReference>
<evidence type="ECO:0000259" key="1">
    <source>
        <dbReference type="Pfam" id="PF07687"/>
    </source>
</evidence>
<name>A0A7T0KE07_9CORY</name>
<dbReference type="Proteomes" id="UP000594681">
    <property type="component" value="Chromosome"/>
</dbReference>
<dbReference type="Gene3D" id="3.30.70.360">
    <property type="match status" value="1"/>
</dbReference>